<keyword evidence="3" id="KW-1185">Reference proteome</keyword>
<evidence type="ECO:0000313" key="3">
    <source>
        <dbReference type="Proteomes" id="UP001364156"/>
    </source>
</evidence>
<organism evidence="2 3">
    <name type="scientific">Roseovarius phycicola</name>
    <dbReference type="NCBI Taxonomy" id="3080976"/>
    <lineage>
        <taxon>Bacteria</taxon>
        <taxon>Pseudomonadati</taxon>
        <taxon>Pseudomonadota</taxon>
        <taxon>Alphaproteobacteria</taxon>
        <taxon>Rhodobacterales</taxon>
        <taxon>Roseobacteraceae</taxon>
        <taxon>Roseovarius</taxon>
    </lineage>
</organism>
<feature type="domain" description="TfoX N-terminal" evidence="1">
    <location>
        <begin position="13"/>
        <end position="106"/>
    </location>
</feature>
<dbReference type="SUPFAM" id="SSF159894">
    <property type="entry name" value="YgaC/TfoX-N like"/>
    <property type="match status" value="1"/>
</dbReference>
<name>A0ABZ2HRL3_9RHOB</name>
<dbReference type="InterPro" id="IPR007076">
    <property type="entry name" value="TfoX_N"/>
</dbReference>
<accession>A0ABZ2HRL3</accession>
<protein>
    <submittedName>
        <fullName evidence="2">TfoX/Sxy family protein</fullName>
    </submittedName>
</protein>
<evidence type="ECO:0000313" key="2">
    <source>
        <dbReference type="EMBL" id="WWR48273.1"/>
    </source>
</evidence>
<dbReference type="EMBL" id="CP146069">
    <property type="protein sequence ID" value="WWR48273.1"/>
    <property type="molecule type" value="Genomic_DNA"/>
</dbReference>
<gene>
    <name evidence="2" type="ORF">RZ517_08910</name>
</gene>
<reference evidence="2 3" key="1">
    <citation type="submission" date="2023-10" db="EMBL/GenBank/DDBJ databases">
        <title>Roseovarius strain S88 nov., isolated from a marine algae.</title>
        <authorList>
            <person name="Lee M.W."/>
            <person name="Lee J.K."/>
            <person name="Kim J.M."/>
            <person name="Choi D.G."/>
            <person name="Baek J.H."/>
            <person name="Bayburt H."/>
            <person name="Jung J.J."/>
            <person name="Han D.M."/>
            <person name="Jeon C.O."/>
        </authorList>
    </citation>
    <scope>NUCLEOTIDE SEQUENCE [LARGE SCALE GENOMIC DNA]</scope>
    <source>
        <strain evidence="2 3">S88</strain>
    </source>
</reference>
<dbReference type="RefSeq" id="WP_338551084.1">
    <property type="nucleotide sequence ID" value="NZ_CP146069.1"/>
</dbReference>
<dbReference type="Gene3D" id="3.30.1460.30">
    <property type="entry name" value="YgaC/TfoX-N like chaperone"/>
    <property type="match status" value="1"/>
</dbReference>
<sequence length="109" mass="11775">MSVSDADIAGSVELFGPIGDITTRKMMGGLCLYADGTIFAILHSDGTPYLKAQGADMIAKLEEMGGTRWTYSREGKPPTSMPYWSLPDAALDDAELACDLARETLKDLR</sequence>
<dbReference type="Proteomes" id="UP001364156">
    <property type="component" value="Chromosome"/>
</dbReference>
<evidence type="ECO:0000259" key="1">
    <source>
        <dbReference type="Pfam" id="PF04993"/>
    </source>
</evidence>
<proteinExistence type="predicted"/>
<dbReference type="Pfam" id="PF04993">
    <property type="entry name" value="TfoX_N"/>
    <property type="match status" value="1"/>
</dbReference>